<reference evidence="1 2" key="1">
    <citation type="journal article" date="2018" name="G3 (Bethesda)">
        <title>Phylogenetic and Phylogenomic Definition of Rhizopus Species.</title>
        <authorList>
            <person name="Gryganskyi A.P."/>
            <person name="Golan J."/>
            <person name="Dolatabadi S."/>
            <person name="Mondo S."/>
            <person name="Robb S."/>
            <person name="Idnurm A."/>
            <person name="Muszewska A."/>
            <person name="Steczkiewicz K."/>
            <person name="Masonjones S."/>
            <person name="Liao H.L."/>
            <person name="Gajdeczka M.T."/>
            <person name="Anike F."/>
            <person name="Vuek A."/>
            <person name="Anishchenko I.M."/>
            <person name="Voigt K."/>
            <person name="de Hoog G.S."/>
            <person name="Smith M.E."/>
            <person name="Heitman J."/>
            <person name="Vilgalys R."/>
            <person name="Stajich J.E."/>
        </authorList>
    </citation>
    <scope>NUCLEOTIDE SEQUENCE [LARGE SCALE GENOMIC DNA]</scope>
    <source>
        <strain evidence="1 2">LSU 92-RS-03</strain>
    </source>
</reference>
<dbReference type="AlphaFoldDB" id="A0A367JJN1"/>
<name>A0A367JJN1_RHIST</name>
<evidence type="ECO:0000313" key="1">
    <source>
        <dbReference type="EMBL" id="RCH90095.1"/>
    </source>
</evidence>
<protein>
    <submittedName>
        <fullName evidence="1">Uncharacterized protein</fullName>
    </submittedName>
</protein>
<proteinExistence type="predicted"/>
<comment type="caution">
    <text evidence="1">The sequence shown here is derived from an EMBL/GenBank/DDBJ whole genome shotgun (WGS) entry which is preliminary data.</text>
</comment>
<dbReference type="InterPro" id="IPR036322">
    <property type="entry name" value="WD40_repeat_dom_sf"/>
</dbReference>
<dbReference type="EMBL" id="PJQM01003217">
    <property type="protein sequence ID" value="RCH90095.1"/>
    <property type="molecule type" value="Genomic_DNA"/>
</dbReference>
<accession>A0A367JJN1</accession>
<dbReference type="InterPro" id="IPR015943">
    <property type="entry name" value="WD40/YVTN_repeat-like_dom_sf"/>
</dbReference>
<dbReference type="PANTHER" id="PTHR47232:SF1">
    <property type="entry name" value="TRANSDUCIN FAMILY PROTEIN _ WD-40 REPEAT FAMILY PROTEIN"/>
    <property type="match status" value="1"/>
</dbReference>
<organism evidence="1 2">
    <name type="scientific">Rhizopus stolonifer</name>
    <name type="common">Rhizopus nigricans</name>
    <dbReference type="NCBI Taxonomy" id="4846"/>
    <lineage>
        <taxon>Eukaryota</taxon>
        <taxon>Fungi</taxon>
        <taxon>Fungi incertae sedis</taxon>
        <taxon>Mucoromycota</taxon>
        <taxon>Mucoromycotina</taxon>
        <taxon>Mucoromycetes</taxon>
        <taxon>Mucorales</taxon>
        <taxon>Mucorineae</taxon>
        <taxon>Rhizopodaceae</taxon>
        <taxon>Rhizopus</taxon>
    </lineage>
</organism>
<dbReference type="Gene3D" id="2.130.10.10">
    <property type="entry name" value="YVTN repeat-like/Quinoprotein amine dehydrogenase"/>
    <property type="match status" value="1"/>
</dbReference>
<dbReference type="OrthoDB" id="1897642at2759"/>
<gene>
    <name evidence="1" type="ORF">CU098_009778</name>
</gene>
<feature type="non-terminal residue" evidence="1">
    <location>
        <position position="1"/>
    </location>
</feature>
<dbReference type="PANTHER" id="PTHR47232">
    <property type="entry name" value="TRANSDUCIN FAMILY PROTEIN / WD-40 REPEAT FAMILY PROTEIN"/>
    <property type="match status" value="1"/>
</dbReference>
<dbReference type="SUPFAM" id="SSF50978">
    <property type="entry name" value="WD40 repeat-like"/>
    <property type="match status" value="1"/>
</dbReference>
<sequence length="266" mass="30195">NIKVIGNDYLYNGWIEDMCWLNPTTLAIYPSKNSDEPIKTIQISSVTEHDVKGNVQVLGKCPHNGSASMIGAVNPTEDSEIGRLVTGGYDHKAYLWTVRRKSATEGYIVDERTELNVKHTSSLSAFSYNSYNNSIVIGGQDERLSVLDLATNTVLQSNRSTGRISQLIQDTQNPNIQIVVRQLTSDQFQVYDSREPEQSGTKLRFGQNESENLSRYVRADLHRNGYMYGYLRTQNSQHHFHTWTRFGGDNRFPKDIELVGLLCKKR</sequence>
<dbReference type="Proteomes" id="UP000253551">
    <property type="component" value="Unassembled WGS sequence"/>
</dbReference>
<dbReference type="STRING" id="4846.A0A367JJN1"/>
<evidence type="ECO:0000313" key="2">
    <source>
        <dbReference type="Proteomes" id="UP000253551"/>
    </source>
</evidence>
<keyword evidence="2" id="KW-1185">Reference proteome</keyword>